<evidence type="ECO:0000313" key="4">
    <source>
        <dbReference type="Proteomes" id="UP000689195"/>
    </source>
</evidence>
<protein>
    <submittedName>
        <fullName evidence="3">Uncharacterized protein</fullName>
    </submittedName>
</protein>
<name>A0A8S1XWF6_9CILI</name>
<dbReference type="InterPro" id="IPR009163">
    <property type="entry name" value="Ap4A_phos1/2"/>
</dbReference>
<evidence type="ECO:0000313" key="3">
    <source>
        <dbReference type="EMBL" id="CAD8205683.1"/>
    </source>
</evidence>
<accession>A0A8S1XWF6</accession>
<dbReference type="PANTHER" id="PTHR38420">
    <property type="entry name" value="AP-4-A PHOSPHORYLASE II"/>
    <property type="match status" value="1"/>
</dbReference>
<proteinExistence type="predicted"/>
<dbReference type="GO" id="GO:0009117">
    <property type="term" value="P:nucleotide metabolic process"/>
    <property type="evidence" value="ECO:0007669"/>
    <property type="project" value="InterPro"/>
</dbReference>
<dbReference type="Pfam" id="PF19327">
    <property type="entry name" value="Ap4A_phos_N"/>
    <property type="match status" value="1"/>
</dbReference>
<dbReference type="EMBL" id="CAJJDO010000141">
    <property type="protein sequence ID" value="CAD8205683.1"/>
    <property type="molecule type" value="Genomic_DNA"/>
</dbReference>
<gene>
    <name evidence="3" type="ORF">PPENT_87.1.T1410102</name>
</gene>
<feature type="domain" description="Ap4A phosphorylase 1/2 N-terminal" evidence="2">
    <location>
        <begin position="36"/>
        <end position="183"/>
    </location>
</feature>
<comment type="caution">
    <text evidence="3">The sequence shown here is derived from an EMBL/GenBank/DDBJ whole genome shotgun (WGS) entry which is preliminary data.</text>
</comment>
<reference evidence="3" key="1">
    <citation type="submission" date="2021-01" db="EMBL/GenBank/DDBJ databases">
        <authorList>
            <consortium name="Genoscope - CEA"/>
            <person name="William W."/>
        </authorList>
    </citation>
    <scope>NUCLEOTIDE SEQUENCE</scope>
</reference>
<dbReference type="PANTHER" id="PTHR38420:SF1">
    <property type="entry name" value="PUTATIVE (AFU_ORTHOLOGUE AFUA_5G14690)-RELATED"/>
    <property type="match status" value="1"/>
</dbReference>
<feature type="domain" description="ATP adenylyltransferase C-terminal" evidence="1">
    <location>
        <begin position="219"/>
        <end position="320"/>
    </location>
</feature>
<organism evidence="3 4">
    <name type="scientific">Paramecium pentaurelia</name>
    <dbReference type="NCBI Taxonomy" id="43138"/>
    <lineage>
        <taxon>Eukaryota</taxon>
        <taxon>Sar</taxon>
        <taxon>Alveolata</taxon>
        <taxon>Ciliophora</taxon>
        <taxon>Intramacronucleata</taxon>
        <taxon>Oligohymenophorea</taxon>
        <taxon>Peniculida</taxon>
        <taxon>Parameciidae</taxon>
        <taxon>Paramecium</taxon>
    </lineage>
</organism>
<dbReference type="InterPro" id="IPR019200">
    <property type="entry name" value="ATP_adenylylTrfase_C"/>
</dbReference>
<dbReference type="InterPro" id="IPR045759">
    <property type="entry name" value="Ap4A_phos1/2_N"/>
</dbReference>
<dbReference type="Pfam" id="PF09830">
    <property type="entry name" value="ATP_transf"/>
    <property type="match status" value="1"/>
</dbReference>
<dbReference type="OrthoDB" id="311648at2759"/>
<dbReference type="GO" id="GO:0005524">
    <property type="term" value="F:ATP binding"/>
    <property type="evidence" value="ECO:0007669"/>
    <property type="project" value="InterPro"/>
</dbReference>
<keyword evidence="4" id="KW-1185">Reference proteome</keyword>
<sequence>MKSLMLSKGLIGVVAIGFSYGVYRIFRGFTKAELRENIKKQIMKCYNESQNQGFVEPFDILQTFSKNEQGIEFHIKLVKSLAKKPVGHQQNINPLIEPFQPGQLVMKLQNYNILLNKFPVNPYHTLLVPQQFIHQTEKFSKEYLSLAYDVLSAVEGFAFFNSHPEAGASLDHKHFQIVPKSAYQSANILNHIKEWWFERSVRQPNKFTKLRYLKKTKHFIYFFNQDILQNKNCDEQQQQNQLYEAYEKLLMKCQVNDIRDLKHNLIMTQEFLMIVVRKQATFNGVSLNAVGFTGSLLAKNEQECEKLKQTRIIEILENLAQTDEQCYSDVDEC</sequence>
<dbReference type="AlphaFoldDB" id="A0A8S1XWF6"/>
<dbReference type="GO" id="GO:0003877">
    <property type="term" value="F:ATP:ADP adenylyltransferase activity"/>
    <property type="evidence" value="ECO:0007669"/>
    <property type="project" value="InterPro"/>
</dbReference>
<evidence type="ECO:0000259" key="1">
    <source>
        <dbReference type="Pfam" id="PF09830"/>
    </source>
</evidence>
<evidence type="ECO:0000259" key="2">
    <source>
        <dbReference type="Pfam" id="PF19327"/>
    </source>
</evidence>
<dbReference type="Proteomes" id="UP000689195">
    <property type="component" value="Unassembled WGS sequence"/>
</dbReference>